<evidence type="ECO:0000313" key="4">
    <source>
        <dbReference type="EMBL" id="KRM05212.1"/>
    </source>
</evidence>
<sequence>MKVLSIVVPCYNSTAYLEHCVDSLLPGGKKVEIILVDDGSTDQTGKKIDYYARHFPEQVKAIHQANGGHGAAINVGLAIATGKYFKVVDSDDWLEATAYQRVIDFLTVSSQNQQQLDLLVCNFVYDKLGMKHKKVMNYKNCLPQGQFFGWPETKFSFGKYLLMHSLIYRTNLLRDQVQLQLPRHTFYEDNLYAFEPLPHVKRLYYLNVDLYHYFIGRADQSVNEEIMFQRIDQQLKINRLMVDYYVNQVDQGLPVADYLKKYLEIITTISSILLIKNGSLASLALENDLWQYVANSDPVLYQQMRYSLLGVSLHLPGKIGRKTIIGIYHLARRMYGFN</sequence>
<dbReference type="PANTHER" id="PTHR22916">
    <property type="entry name" value="GLYCOSYLTRANSFERASE"/>
    <property type="match status" value="1"/>
</dbReference>
<organism evidence="4 5">
    <name type="scientific">Liquorilactobacillus ghanensis DSM 18630</name>
    <dbReference type="NCBI Taxonomy" id="1423750"/>
    <lineage>
        <taxon>Bacteria</taxon>
        <taxon>Bacillati</taxon>
        <taxon>Bacillota</taxon>
        <taxon>Bacilli</taxon>
        <taxon>Lactobacillales</taxon>
        <taxon>Lactobacillaceae</taxon>
        <taxon>Liquorilactobacillus</taxon>
    </lineage>
</organism>
<dbReference type="Gene3D" id="3.90.550.10">
    <property type="entry name" value="Spore Coat Polysaccharide Biosynthesis Protein SpsA, Chain A"/>
    <property type="match status" value="1"/>
</dbReference>
<evidence type="ECO:0000256" key="2">
    <source>
        <dbReference type="ARBA" id="ARBA00022679"/>
    </source>
</evidence>
<dbReference type="EMBL" id="AZGB01000022">
    <property type="protein sequence ID" value="KRM05212.1"/>
    <property type="molecule type" value="Genomic_DNA"/>
</dbReference>
<dbReference type="AlphaFoldDB" id="A0A0R1VUQ5"/>
<dbReference type="InterPro" id="IPR029044">
    <property type="entry name" value="Nucleotide-diphossugar_trans"/>
</dbReference>
<dbReference type="SUPFAM" id="SSF53448">
    <property type="entry name" value="Nucleotide-diphospho-sugar transferases"/>
    <property type="match status" value="1"/>
</dbReference>
<dbReference type="Proteomes" id="UP000051451">
    <property type="component" value="Unassembled WGS sequence"/>
</dbReference>
<evidence type="ECO:0000313" key="5">
    <source>
        <dbReference type="Proteomes" id="UP000051451"/>
    </source>
</evidence>
<proteinExistence type="predicted"/>
<dbReference type="Pfam" id="PF00535">
    <property type="entry name" value="Glycos_transf_2"/>
    <property type="match status" value="1"/>
</dbReference>
<dbReference type="PANTHER" id="PTHR22916:SF51">
    <property type="entry name" value="GLYCOSYLTRANSFERASE EPSH-RELATED"/>
    <property type="match status" value="1"/>
</dbReference>
<dbReference type="PATRIC" id="fig|1423750.3.peg.1727"/>
<dbReference type="OrthoDB" id="396512at2"/>
<reference evidence="4 5" key="1">
    <citation type="journal article" date="2015" name="Genome Announc.">
        <title>Expanding the biotechnology potential of lactobacilli through comparative genomics of 213 strains and associated genera.</title>
        <authorList>
            <person name="Sun Z."/>
            <person name="Harris H.M."/>
            <person name="McCann A."/>
            <person name="Guo C."/>
            <person name="Argimon S."/>
            <person name="Zhang W."/>
            <person name="Yang X."/>
            <person name="Jeffery I.B."/>
            <person name="Cooney J.C."/>
            <person name="Kagawa T.F."/>
            <person name="Liu W."/>
            <person name="Song Y."/>
            <person name="Salvetti E."/>
            <person name="Wrobel A."/>
            <person name="Rasinkangas P."/>
            <person name="Parkhill J."/>
            <person name="Rea M.C."/>
            <person name="O'Sullivan O."/>
            <person name="Ritari J."/>
            <person name="Douillard F.P."/>
            <person name="Paul Ross R."/>
            <person name="Yang R."/>
            <person name="Briner A.E."/>
            <person name="Felis G.E."/>
            <person name="de Vos W.M."/>
            <person name="Barrangou R."/>
            <person name="Klaenhammer T.R."/>
            <person name="Caufield P.W."/>
            <person name="Cui Y."/>
            <person name="Zhang H."/>
            <person name="O'Toole P.W."/>
        </authorList>
    </citation>
    <scope>NUCLEOTIDE SEQUENCE [LARGE SCALE GENOMIC DNA]</scope>
    <source>
        <strain evidence="4 5">DSM 18630</strain>
    </source>
</reference>
<keyword evidence="2 4" id="KW-0808">Transferase</keyword>
<protein>
    <submittedName>
        <fullName evidence="4">Glycosyltransferase</fullName>
    </submittedName>
</protein>
<evidence type="ECO:0000259" key="3">
    <source>
        <dbReference type="Pfam" id="PF00535"/>
    </source>
</evidence>
<keyword evidence="5" id="KW-1185">Reference proteome</keyword>
<dbReference type="GO" id="GO:0016757">
    <property type="term" value="F:glycosyltransferase activity"/>
    <property type="evidence" value="ECO:0007669"/>
    <property type="project" value="UniProtKB-KW"/>
</dbReference>
<keyword evidence="1" id="KW-0328">Glycosyltransferase</keyword>
<comment type="caution">
    <text evidence="4">The sequence shown here is derived from an EMBL/GenBank/DDBJ whole genome shotgun (WGS) entry which is preliminary data.</text>
</comment>
<gene>
    <name evidence="4" type="ORF">FC89_GL001682</name>
</gene>
<dbReference type="RefSeq" id="WP_057872271.1">
    <property type="nucleotide sequence ID" value="NZ_AZGB01000022.1"/>
</dbReference>
<evidence type="ECO:0000256" key="1">
    <source>
        <dbReference type="ARBA" id="ARBA00022676"/>
    </source>
</evidence>
<dbReference type="InterPro" id="IPR001173">
    <property type="entry name" value="Glyco_trans_2-like"/>
</dbReference>
<dbReference type="GeneID" id="98319543"/>
<feature type="domain" description="Glycosyltransferase 2-like" evidence="3">
    <location>
        <begin position="5"/>
        <end position="106"/>
    </location>
</feature>
<dbReference type="STRING" id="1423750.FC89_GL001682"/>
<dbReference type="CDD" id="cd00761">
    <property type="entry name" value="Glyco_tranf_GTA_type"/>
    <property type="match status" value="1"/>
</dbReference>
<accession>A0A0R1VUQ5</accession>
<name>A0A0R1VUQ5_9LACO</name>